<dbReference type="Pfam" id="PF00126">
    <property type="entry name" value="HTH_1"/>
    <property type="match status" value="1"/>
</dbReference>
<feature type="domain" description="HTH lysR-type" evidence="5">
    <location>
        <begin position="1"/>
        <end position="60"/>
    </location>
</feature>
<dbReference type="InterPro" id="IPR058163">
    <property type="entry name" value="LysR-type_TF_proteobact-type"/>
</dbReference>
<organism evidence="6 7">
    <name type="scientific">Roseibium limicola</name>
    <dbReference type="NCBI Taxonomy" id="2816037"/>
    <lineage>
        <taxon>Bacteria</taxon>
        <taxon>Pseudomonadati</taxon>
        <taxon>Pseudomonadota</taxon>
        <taxon>Alphaproteobacteria</taxon>
        <taxon>Hyphomicrobiales</taxon>
        <taxon>Stappiaceae</taxon>
        <taxon>Roseibium</taxon>
    </lineage>
</organism>
<protein>
    <submittedName>
        <fullName evidence="6">LysR family transcriptional regulator</fullName>
    </submittedName>
</protein>
<dbReference type="InterPro" id="IPR036388">
    <property type="entry name" value="WH-like_DNA-bd_sf"/>
</dbReference>
<dbReference type="FunFam" id="1.10.10.10:FF:000001">
    <property type="entry name" value="LysR family transcriptional regulator"/>
    <property type="match status" value="1"/>
</dbReference>
<comment type="caution">
    <text evidence="6">The sequence shown here is derived from an EMBL/GenBank/DDBJ whole genome shotgun (WGS) entry which is preliminary data.</text>
</comment>
<dbReference type="PANTHER" id="PTHR30537:SF71">
    <property type="entry name" value="TRANSCRIPTIONAL REGULATORY PROTEIN"/>
    <property type="match status" value="1"/>
</dbReference>
<dbReference type="SUPFAM" id="SSF53850">
    <property type="entry name" value="Periplasmic binding protein-like II"/>
    <property type="match status" value="1"/>
</dbReference>
<dbReference type="GO" id="GO:0006351">
    <property type="term" value="P:DNA-templated transcription"/>
    <property type="evidence" value="ECO:0007669"/>
    <property type="project" value="TreeGrafter"/>
</dbReference>
<evidence type="ECO:0000256" key="2">
    <source>
        <dbReference type="ARBA" id="ARBA00023015"/>
    </source>
</evidence>
<gene>
    <name evidence="6" type="ORF">J0X15_17565</name>
</gene>
<keyword evidence="3" id="KW-0238">DNA-binding</keyword>
<dbReference type="Proteomes" id="UP000664779">
    <property type="component" value="Unassembled WGS sequence"/>
</dbReference>
<keyword evidence="2" id="KW-0805">Transcription regulation</keyword>
<dbReference type="Gene3D" id="3.40.190.290">
    <property type="match status" value="1"/>
</dbReference>
<keyword evidence="7" id="KW-1185">Reference proteome</keyword>
<evidence type="ECO:0000259" key="5">
    <source>
        <dbReference type="PROSITE" id="PS50931"/>
    </source>
</evidence>
<proteinExistence type="inferred from homology"/>
<dbReference type="RefSeq" id="WP_206943542.1">
    <property type="nucleotide sequence ID" value="NZ_JAFLNF010000008.1"/>
</dbReference>
<reference evidence="6" key="1">
    <citation type="submission" date="2021-03" db="EMBL/GenBank/DDBJ databases">
        <title>Roseibium sp. CAU 1637 isolated from Incheon.</title>
        <authorList>
            <person name="Kim W."/>
        </authorList>
    </citation>
    <scope>NUCLEOTIDE SEQUENCE</scope>
    <source>
        <strain evidence="6">CAU 1637</strain>
    </source>
</reference>
<comment type="similarity">
    <text evidence="1">Belongs to the LysR transcriptional regulatory family.</text>
</comment>
<dbReference type="SUPFAM" id="SSF46785">
    <property type="entry name" value="Winged helix' DNA-binding domain"/>
    <property type="match status" value="1"/>
</dbReference>
<dbReference type="PANTHER" id="PTHR30537">
    <property type="entry name" value="HTH-TYPE TRANSCRIPTIONAL REGULATOR"/>
    <property type="match status" value="1"/>
</dbReference>
<dbReference type="Pfam" id="PF03466">
    <property type="entry name" value="LysR_substrate"/>
    <property type="match status" value="1"/>
</dbReference>
<keyword evidence="4" id="KW-0804">Transcription</keyword>
<dbReference type="InterPro" id="IPR005119">
    <property type="entry name" value="LysR_subst-bd"/>
</dbReference>
<dbReference type="GO" id="GO:0043565">
    <property type="term" value="F:sequence-specific DNA binding"/>
    <property type="evidence" value="ECO:0007669"/>
    <property type="project" value="TreeGrafter"/>
</dbReference>
<name>A0A939EQY5_9HYPH</name>
<evidence type="ECO:0000256" key="4">
    <source>
        <dbReference type="ARBA" id="ARBA00023163"/>
    </source>
</evidence>
<sequence>MDNRTGEMQVFIRVVESGSFSETARQMMMTPSTVSKLIGRIEERLGVRLLERSTRRLSLTTEGRHYYERSRTLLGQLEEIEREVSLGAAKVRGTVRVSASVGFGMVAVEPLLPAFWREYPHVVIDLSLSDEIVDLYLDRTDVVFRVGTLASSNLTSRKLGTAQRKIVASPDYLERFGKPERIQDLANHQCLGLNFRRSVPVWPLKEGGRVLDRNISGPLIANNGESLRRMALAGMGLARMGEFHVRDDLRTGALVEIMDEAVEGDSEDVHALFLGGSLVPHRVRVFLDFMAPRLKAFLDAGTRA</sequence>
<dbReference type="Gene3D" id="1.10.10.10">
    <property type="entry name" value="Winged helix-like DNA-binding domain superfamily/Winged helix DNA-binding domain"/>
    <property type="match status" value="1"/>
</dbReference>
<dbReference type="AlphaFoldDB" id="A0A939EQY5"/>
<accession>A0A939EQY5</accession>
<evidence type="ECO:0000313" key="6">
    <source>
        <dbReference type="EMBL" id="MBO0347039.1"/>
    </source>
</evidence>
<dbReference type="GO" id="GO:0003700">
    <property type="term" value="F:DNA-binding transcription factor activity"/>
    <property type="evidence" value="ECO:0007669"/>
    <property type="project" value="InterPro"/>
</dbReference>
<evidence type="ECO:0000313" key="7">
    <source>
        <dbReference type="Proteomes" id="UP000664779"/>
    </source>
</evidence>
<dbReference type="EMBL" id="JAFLNF010000008">
    <property type="protein sequence ID" value="MBO0347039.1"/>
    <property type="molecule type" value="Genomic_DNA"/>
</dbReference>
<evidence type="ECO:0000256" key="3">
    <source>
        <dbReference type="ARBA" id="ARBA00023125"/>
    </source>
</evidence>
<dbReference type="InterPro" id="IPR000847">
    <property type="entry name" value="LysR_HTH_N"/>
</dbReference>
<dbReference type="PROSITE" id="PS50931">
    <property type="entry name" value="HTH_LYSR"/>
    <property type="match status" value="1"/>
</dbReference>
<dbReference type="InterPro" id="IPR036390">
    <property type="entry name" value="WH_DNA-bd_sf"/>
</dbReference>
<evidence type="ECO:0000256" key="1">
    <source>
        <dbReference type="ARBA" id="ARBA00009437"/>
    </source>
</evidence>